<dbReference type="InterPro" id="IPR036526">
    <property type="entry name" value="C-N_Hydrolase_sf"/>
</dbReference>
<feature type="domain" description="CN hydrolase" evidence="1">
    <location>
        <begin position="1"/>
        <end position="287"/>
    </location>
</feature>
<accession>A0ABQ9NLD0</accession>
<evidence type="ECO:0000313" key="3">
    <source>
        <dbReference type="Proteomes" id="UP001172684"/>
    </source>
</evidence>
<dbReference type="PROSITE" id="PS50263">
    <property type="entry name" value="CN_HYDROLASE"/>
    <property type="match status" value="1"/>
</dbReference>
<dbReference type="SUPFAM" id="SSF56317">
    <property type="entry name" value="Carbon-nitrogen hydrolase"/>
    <property type="match status" value="1"/>
</dbReference>
<name>A0ABQ9NLD0_9PEZI</name>
<dbReference type="Proteomes" id="UP001172684">
    <property type="component" value="Unassembled WGS sequence"/>
</dbReference>
<sequence>MSIAILQFSPFYKNVEASMQKANQLLSEAQFMRQLDWLVLPEMAFTGYNFQSVEAIRPVLEPAKTGPTTQWAQNTARHLNCVVTVGYPEIDESVSPPRNYNSLVTVLHDGTIHSNYRKSFLYYHDETWAKEGHELVNSPGSYTDPFHHSLLGHLGTVSMGICMDLNNYKFLAPFELKEFANAALRHGSKYVCLSMAWLSALQLEELREQPRKADNATLNYWLTRLDPLIRSNRRDPFYVILANRTGVEGIIGYAGTSCVMRIHEGKVAIFDMLGRAEEGLLHVDTAGRPKYFMQPNDLLSG</sequence>
<dbReference type="InterPro" id="IPR003010">
    <property type="entry name" value="C-N_Hydrolase"/>
</dbReference>
<dbReference type="PANTHER" id="PTHR11750">
    <property type="entry name" value="PROTEIN N-TERMINAL AMIDASE"/>
    <property type="match status" value="1"/>
</dbReference>
<evidence type="ECO:0000313" key="2">
    <source>
        <dbReference type="EMBL" id="KAJ9657625.1"/>
    </source>
</evidence>
<dbReference type="Gene3D" id="3.60.110.10">
    <property type="entry name" value="Carbon-nitrogen hydrolase"/>
    <property type="match status" value="1"/>
</dbReference>
<reference evidence="2" key="1">
    <citation type="submission" date="2022-10" db="EMBL/GenBank/DDBJ databases">
        <title>Culturing micro-colonial fungi from biological soil crusts in the Mojave desert and describing Neophaeococcomyces mojavensis, and introducing the new genera and species Taxawa tesnikishii.</title>
        <authorList>
            <person name="Kurbessoian T."/>
            <person name="Stajich J.E."/>
        </authorList>
    </citation>
    <scope>NUCLEOTIDE SEQUENCE</scope>
    <source>
        <strain evidence="2">TK_1</strain>
    </source>
</reference>
<dbReference type="Pfam" id="PF00795">
    <property type="entry name" value="CN_hydrolase"/>
    <property type="match status" value="1"/>
</dbReference>
<dbReference type="InterPro" id="IPR039703">
    <property type="entry name" value="Nta1"/>
</dbReference>
<dbReference type="EMBL" id="JAPDRL010000098">
    <property type="protein sequence ID" value="KAJ9657625.1"/>
    <property type="molecule type" value="Genomic_DNA"/>
</dbReference>
<comment type="caution">
    <text evidence="2">The sequence shown here is derived from an EMBL/GenBank/DDBJ whole genome shotgun (WGS) entry which is preliminary data.</text>
</comment>
<keyword evidence="3" id="KW-1185">Reference proteome</keyword>
<protein>
    <recommendedName>
        <fullName evidence="1">CN hydrolase domain-containing protein</fullName>
    </recommendedName>
</protein>
<organism evidence="2 3">
    <name type="scientific">Coniosporium apollinis</name>
    <dbReference type="NCBI Taxonomy" id="61459"/>
    <lineage>
        <taxon>Eukaryota</taxon>
        <taxon>Fungi</taxon>
        <taxon>Dikarya</taxon>
        <taxon>Ascomycota</taxon>
        <taxon>Pezizomycotina</taxon>
        <taxon>Dothideomycetes</taxon>
        <taxon>Dothideomycetes incertae sedis</taxon>
        <taxon>Coniosporium</taxon>
    </lineage>
</organism>
<gene>
    <name evidence="2" type="ORF">H2201_008130</name>
</gene>
<dbReference type="PANTHER" id="PTHR11750:SF26">
    <property type="entry name" value="PROTEIN N-TERMINAL AMIDASE"/>
    <property type="match status" value="1"/>
</dbReference>
<evidence type="ECO:0000259" key="1">
    <source>
        <dbReference type="PROSITE" id="PS50263"/>
    </source>
</evidence>
<proteinExistence type="predicted"/>